<evidence type="ECO:0000313" key="2">
    <source>
        <dbReference type="Proteomes" id="UP000028492"/>
    </source>
</evidence>
<dbReference type="KEGG" id="aja:AJAP_42540"/>
<sequence>MSIEDKPPVSANRWRSGLRGAVEYRRLQGRINDLLDKVGIPEPWDIRAFIQRVADYRGRPIELVAVEIPPGGPDAMWVPAEHVDVILYDSTLREGDLHWEQVLAHEAAHILLCHRGDEDAVLARGPVTRQLLELIAKNVDNPGDGPILFRETYSSDQETEAEIAASLIWKRAGRRLIAPKRTLGGADAVSVDELASIMERTRA</sequence>
<keyword evidence="1" id="KW-0614">Plasmid</keyword>
<keyword evidence="2" id="KW-1185">Reference proteome</keyword>
<reference evidence="1 2" key="1">
    <citation type="journal article" date="2014" name="J. Biotechnol.">
        <title>Complete genome sequence of the actinobacterium Amycolatopsis japonica MG417-CF17(T) (=DSM 44213T) producing (S,S)-N,N'-ethylenediaminedisuccinic acid.</title>
        <authorList>
            <person name="Stegmann E."/>
            <person name="Albersmeier A."/>
            <person name="Spohn M."/>
            <person name="Gert H."/>
            <person name="Weber T."/>
            <person name="Wohlleben W."/>
            <person name="Kalinowski J."/>
            <person name="Ruckert C."/>
        </authorList>
    </citation>
    <scope>NUCLEOTIDE SEQUENCE [LARGE SCALE GENOMIC DNA]</scope>
    <source>
        <strain evidence="2">MG417-CF17 (DSM 44213)</strain>
        <plasmid evidence="1">pAmyja1</plasmid>
    </source>
</reference>
<name>A0A075VEC9_9PSEU</name>
<protein>
    <recommendedName>
        <fullName evidence="3">IrrE N-terminal-like domain-containing protein</fullName>
    </recommendedName>
</protein>
<evidence type="ECO:0000313" key="1">
    <source>
        <dbReference type="EMBL" id="AIG81275.1"/>
    </source>
</evidence>
<accession>A0A075VEC9</accession>
<dbReference type="AlphaFoldDB" id="A0A075VEC9"/>
<proteinExistence type="predicted"/>
<geneLocation type="plasmid" evidence="1 2">
    <name>pAmyja1</name>
</geneLocation>
<dbReference type="RefSeq" id="WP_040133659.1">
    <property type="nucleotide sequence ID" value="NZ_CP008954.1"/>
</dbReference>
<dbReference type="EMBL" id="CP008954">
    <property type="protein sequence ID" value="AIG81275.1"/>
    <property type="molecule type" value="Genomic_DNA"/>
</dbReference>
<dbReference type="Proteomes" id="UP000028492">
    <property type="component" value="Plasmid pAmyja1"/>
</dbReference>
<dbReference type="eggNOG" id="COG2856">
    <property type="taxonomic scope" value="Bacteria"/>
</dbReference>
<evidence type="ECO:0008006" key="3">
    <source>
        <dbReference type="Google" id="ProtNLM"/>
    </source>
</evidence>
<gene>
    <name evidence="1" type="ORF">AJAP_42540</name>
</gene>
<organism evidence="1 2">
    <name type="scientific">Amycolatopsis japonica</name>
    <dbReference type="NCBI Taxonomy" id="208439"/>
    <lineage>
        <taxon>Bacteria</taxon>
        <taxon>Bacillati</taxon>
        <taxon>Actinomycetota</taxon>
        <taxon>Actinomycetes</taxon>
        <taxon>Pseudonocardiales</taxon>
        <taxon>Pseudonocardiaceae</taxon>
        <taxon>Amycolatopsis</taxon>
        <taxon>Amycolatopsis japonica group</taxon>
    </lineage>
</organism>
<dbReference type="HOGENOM" id="CLU_104213_2_0_11"/>